<evidence type="ECO:0000313" key="2">
    <source>
        <dbReference type="EMBL" id="RKO92243.1"/>
    </source>
</evidence>
<feature type="region of interest" description="Disordered" evidence="1">
    <location>
        <begin position="1"/>
        <end position="22"/>
    </location>
</feature>
<feature type="region of interest" description="Disordered" evidence="1">
    <location>
        <begin position="89"/>
        <end position="163"/>
    </location>
</feature>
<dbReference type="EMBL" id="KZ994720">
    <property type="protein sequence ID" value="RKO92243.1"/>
    <property type="molecule type" value="Genomic_DNA"/>
</dbReference>
<accession>A0A4P9WJU8</accession>
<evidence type="ECO:0000313" key="3">
    <source>
        <dbReference type="Proteomes" id="UP000269721"/>
    </source>
</evidence>
<reference evidence="3" key="1">
    <citation type="journal article" date="2018" name="Nat. Microbiol.">
        <title>Leveraging single-cell genomics to expand the fungal tree of life.</title>
        <authorList>
            <person name="Ahrendt S.R."/>
            <person name="Quandt C.A."/>
            <person name="Ciobanu D."/>
            <person name="Clum A."/>
            <person name="Salamov A."/>
            <person name="Andreopoulos B."/>
            <person name="Cheng J.F."/>
            <person name="Woyke T."/>
            <person name="Pelin A."/>
            <person name="Henrissat B."/>
            <person name="Reynolds N.K."/>
            <person name="Benny G.L."/>
            <person name="Smith M.E."/>
            <person name="James T.Y."/>
            <person name="Grigoriev I.V."/>
        </authorList>
    </citation>
    <scope>NUCLEOTIDE SEQUENCE [LARGE SCALE GENOMIC DNA]</scope>
</reference>
<evidence type="ECO:0000256" key="1">
    <source>
        <dbReference type="SAM" id="MobiDB-lite"/>
    </source>
</evidence>
<proteinExistence type="predicted"/>
<sequence>MAVAVEENSGRSKDRAAPASNNRGWMLHGLEGPLHRFLCAPGTVRSLRGVQLVRKRRAARALLAIGQRFPMQALHGLADAIPTDVVRVGTGRGRRYPPRCPREGARPHPVEAHRPPTTRPGAFLQPPQAPSRALPALHPPRPAPRLKTANKHAPNAQPKEQTGVDAHQLHLAAPSIITHRYHSLAFLPLMSCNHPNAPTRCPRASAREQKHLFLNKEALQDPPRAEMRSGRCVYPHLGYSAEPPVP</sequence>
<protein>
    <submittedName>
        <fullName evidence="2">Uncharacterized protein</fullName>
    </submittedName>
</protein>
<gene>
    <name evidence="2" type="ORF">BDK51DRAFT_40904</name>
</gene>
<organism evidence="2 3">
    <name type="scientific">Blyttiomyces helicus</name>
    <dbReference type="NCBI Taxonomy" id="388810"/>
    <lineage>
        <taxon>Eukaryota</taxon>
        <taxon>Fungi</taxon>
        <taxon>Fungi incertae sedis</taxon>
        <taxon>Chytridiomycota</taxon>
        <taxon>Chytridiomycota incertae sedis</taxon>
        <taxon>Chytridiomycetes</taxon>
        <taxon>Chytridiomycetes incertae sedis</taxon>
        <taxon>Blyttiomyces</taxon>
    </lineage>
</organism>
<feature type="compositionally biased region" description="Basic and acidic residues" evidence="1">
    <location>
        <begin position="100"/>
        <end position="114"/>
    </location>
</feature>
<keyword evidence="3" id="KW-1185">Reference proteome</keyword>
<dbReference type="Proteomes" id="UP000269721">
    <property type="component" value="Unassembled WGS sequence"/>
</dbReference>
<name>A0A4P9WJU8_9FUNG</name>
<dbReference type="AlphaFoldDB" id="A0A4P9WJU8"/>